<reference evidence="1 2" key="2">
    <citation type="journal article" date="2022" name="Mol. Ecol. Resour.">
        <title>The genomes of chicory, endive, great burdock and yacon provide insights into Asteraceae paleo-polyploidization history and plant inulin production.</title>
        <authorList>
            <person name="Fan W."/>
            <person name="Wang S."/>
            <person name="Wang H."/>
            <person name="Wang A."/>
            <person name="Jiang F."/>
            <person name="Liu H."/>
            <person name="Zhao H."/>
            <person name="Xu D."/>
            <person name="Zhang Y."/>
        </authorList>
    </citation>
    <scope>NUCLEOTIDE SEQUENCE [LARGE SCALE GENOMIC DNA]</scope>
    <source>
        <strain evidence="2">cv. Yunnan</strain>
        <tissue evidence="1">Leaves</tissue>
    </source>
</reference>
<comment type="caution">
    <text evidence="1">The sequence shown here is derived from an EMBL/GenBank/DDBJ whole genome shotgun (WGS) entry which is preliminary data.</text>
</comment>
<gene>
    <name evidence="1" type="ORF">L1987_65441</name>
</gene>
<dbReference type="EMBL" id="CM042039">
    <property type="protein sequence ID" value="KAI3725650.1"/>
    <property type="molecule type" value="Genomic_DNA"/>
</dbReference>
<protein>
    <submittedName>
        <fullName evidence="1">Uncharacterized protein</fullName>
    </submittedName>
</protein>
<dbReference type="Proteomes" id="UP001056120">
    <property type="component" value="Linkage Group LG22"/>
</dbReference>
<accession>A0ACB9BUK7</accession>
<sequence>MIQSCGNSASNLIFTSLGRFSYFNYLLVCYKRVEPSLRMGGLECSSTTLRYAQVRLDSLMVLHDVDFHKNCL</sequence>
<keyword evidence="2" id="KW-1185">Reference proteome</keyword>
<evidence type="ECO:0000313" key="2">
    <source>
        <dbReference type="Proteomes" id="UP001056120"/>
    </source>
</evidence>
<organism evidence="1 2">
    <name type="scientific">Smallanthus sonchifolius</name>
    <dbReference type="NCBI Taxonomy" id="185202"/>
    <lineage>
        <taxon>Eukaryota</taxon>
        <taxon>Viridiplantae</taxon>
        <taxon>Streptophyta</taxon>
        <taxon>Embryophyta</taxon>
        <taxon>Tracheophyta</taxon>
        <taxon>Spermatophyta</taxon>
        <taxon>Magnoliopsida</taxon>
        <taxon>eudicotyledons</taxon>
        <taxon>Gunneridae</taxon>
        <taxon>Pentapetalae</taxon>
        <taxon>asterids</taxon>
        <taxon>campanulids</taxon>
        <taxon>Asterales</taxon>
        <taxon>Asteraceae</taxon>
        <taxon>Asteroideae</taxon>
        <taxon>Heliantheae alliance</taxon>
        <taxon>Millerieae</taxon>
        <taxon>Smallanthus</taxon>
    </lineage>
</organism>
<evidence type="ECO:0000313" key="1">
    <source>
        <dbReference type="EMBL" id="KAI3725650.1"/>
    </source>
</evidence>
<proteinExistence type="predicted"/>
<reference evidence="2" key="1">
    <citation type="journal article" date="2022" name="Mol. Ecol. Resour.">
        <title>The genomes of chicory, endive, great burdock and yacon provide insights into Asteraceae palaeo-polyploidization history and plant inulin production.</title>
        <authorList>
            <person name="Fan W."/>
            <person name="Wang S."/>
            <person name="Wang H."/>
            <person name="Wang A."/>
            <person name="Jiang F."/>
            <person name="Liu H."/>
            <person name="Zhao H."/>
            <person name="Xu D."/>
            <person name="Zhang Y."/>
        </authorList>
    </citation>
    <scope>NUCLEOTIDE SEQUENCE [LARGE SCALE GENOMIC DNA]</scope>
    <source>
        <strain evidence="2">cv. Yunnan</strain>
    </source>
</reference>
<name>A0ACB9BUK7_9ASTR</name>